<dbReference type="Pfam" id="PF00069">
    <property type="entry name" value="Pkinase"/>
    <property type="match status" value="1"/>
</dbReference>
<dbReference type="PANTHER" id="PTHR45646:SF12">
    <property type="entry name" value="SERINE_THREONINE-PROTEIN KINASE AFC1"/>
    <property type="match status" value="1"/>
</dbReference>
<dbReference type="InterPro" id="IPR008271">
    <property type="entry name" value="Ser/Thr_kinase_AS"/>
</dbReference>
<dbReference type="GO" id="GO:0004712">
    <property type="term" value="F:protein serine/threonine/tyrosine kinase activity"/>
    <property type="evidence" value="ECO:0007669"/>
    <property type="project" value="UniProtKB-EC"/>
</dbReference>
<comment type="catalytic activity">
    <reaction evidence="10">
        <text>L-tyrosyl-[protein] + ATP = O-phospho-L-tyrosyl-[protein] + ADP + H(+)</text>
        <dbReference type="Rhea" id="RHEA:10596"/>
        <dbReference type="Rhea" id="RHEA-COMP:10136"/>
        <dbReference type="Rhea" id="RHEA-COMP:20101"/>
        <dbReference type="ChEBI" id="CHEBI:15378"/>
        <dbReference type="ChEBI" id="CHEBI:30616"/>
        <dbReference type="ChEBI" id="CHEBI:46858"/>
        <dbReference type="ChEBI" id="CHEBI:61978"/>
        <dbReference type="ChEBI" id="CHEBI:456216"/>
        <dbReference type="EC" id="2.7.12.1"/>
    </reaction>
</comment>
<gene>
    <name evidence="12" type="ORF">OSB04_013641</name>
</gene>
<dbReference type="GO" id="GO:0004674">
    <property type="term" value="F:protein serine/threonine kinase activity"/>
    <property type="evidence" value="ECO:0007669"/>
    <property type="project" value="UniProtKB-KW"/>
</dbReference>
<comment type="catalytic activity">
    <reaction evidence="9">
        <text>L-threonyl-[protein] + ATP = O-phospho-L-threonyl-[protein] + ADP + H(+)</text>
        <dbReference type="Rhea" id="RHEA:46608"/>
        <dbReference type="Rhea" id="RHEA-COMP:11060"/>
        <dbReference type="Rhea" id="RHEA-COMP:11605"/>
        <dbReference type="ChEBI" id="CHEBI:15378"/>
        <dbReference type="ChEBI" id="CHEBI:30013"/>
        <dbReference type="ChEBI" id="CHEBI:30616"/>
        <dbReference type="ChEBI" id="CHEBI:61977"/>
        <dbReference type="ChEBI" id="CHEBI:456216"/>
        <dbReference type="EC" id="2.7.12.1"/>
    </reaction>
</comment>
<dbReference type="FunFam" id="1.10.510.10:FF:000612">
    <property type="entry name" value="Serine/threonine-protein kinase AFC2"/>
    <property type="match status" value="1"/>
</dbReference>
<evidence type="ECO:0000256" key="6">
    <source>
        <dbReference type="ARBA" id="ARBA00022840"/>
    </source>
</evidence>
<dbReference type="InterPro" id="IPR000719">
    <property type="entry name" value="Prot_kinase_dom"/>
</dbReference>
<dbReference type="Gene3D" id="3.30.200.20">
    <property type="entry name" value="Phosphorylase Kinase, domain 1"/>
    <property type="match status" value="1"/>
</dbReference>
<dbReference type="InterPro" id="IPR011009">
    <property type="entry name" value="Kinase-like_dom_sf"/>
</dbReference>
<dbReference type="SMART" id="SM00220">
    <property type="entry name" value="S_TKc"/>
    <property type="match status" value="1"/>
</dbReference>
<evidence type="ECO:0000259" key="11">
    <source>
        <dbReference type="PROSITE" id="PS50011"/>
    </source>
</evidence>
<sequence>METQRILEFPHKNVDKRPRKRPRLAWDMPAPVPAPPKVLPALYCRQDLINGTVPIFSYSSIYYKGIPHNGSPPWRPDDKEGHYIFAVGENITPRYRILSKMGEGTFGQVLECLDNEKKEPVAIKIVRSISKYREAAMIEIDVLQKLARHDVGGSRCVQIRNWFDYRNHICIVFEKLGPSLYDFLRKNNYRSFPIDLVREFGRQLLESVAFMHDLRLIHTDLKPENILLVSSEYIKVPDYKFLSRSGKDGSYFKNLPKTSAIKLIDFGSTTFEHQDHSYVVSTRHYRAPEVILGLGWNYPCDLWSVGCILIELCSVSPNWMPSVTSLLSAFDGEALFQTHENLEHLAMMERVLGPLPQHMIMRADRRSEKYFRRGARLDWPEGATSRESMRAVWKLPRLQNLVMQHVDHSAGALIDLLQGLLRFDPSERLNAREALRHPFFTRDIRRYGYPL</sequence>
<comment type="caution">
    <text evidence="12">The sequence shown here is derived from an EMBL/GenBank/DDBJ whole genome shotgun (WGS) entry which is preliminary data.</text>
</comment>
<comment type="similarity">
    <text evidence="7">Belongs to the protein kinase superfamily. CMGC Ser/Thr protein kinase family. Lammer subfamily.</text>
</comment>
<evidence type="ECO:0000313" key="12">
    <source>
        <dbReference type="EMBL" id="KAJ9559027.1"/>
    </source>
</evidence>
<dbReference type="PROSITE" id="PS50011">
    <property type="entry name" value="PROTEIN_KINASE_DOM"/>
    <property type="match status" value="1"/>
</dbReference>
<dbReference type="EMBL" id="JARYMX010000003">
    <property type="protein sequence ID" value="KAJ9559027.1"/>
    <property type="molecule type" value="Genomic_DNA"/>
</dbReference>
<protein>
    <recommendedName>
        <fullName evidence="1">dual-specificity kinase</fullName>
        <ecNumber evidence="1">2.7.12.1</ecNumber>
    </recommendedName>
</protein>
<keyword evidence="5" id="KW-0418">Kinase</keyword>
<dbReference type="EC" id="2.7.12.1" evidence="1"/>
<evidence type="ECO:0000256" key="7">
    <source>
        <dbReference type="ARBA" id="ARBA00037966"/>
    </source>
</evidence>
<evidence type="ECO:0000313" key="13">
    <source>
        <dbReference type="Proteomes" id="UP001172457"/>
    </source>
</evidence>
<keyword evidence="4" id="KW-0547">Nucleotide-binding</keyword>
<dbReference type="SUPFAM" id="SSF56112">
    <property type="entry name" value="Protein kinase-like (PK-like)"/>
    <property type="match status" value="1"/>
</dbReference>
<dbReference type="FunFam" id="3.30.200.20:FF:000463">
    <property type="entry name" value="Serine/threonine-protein kinase AFC2"/>
    <property type="match status" value="1"/>
</dbReference>
<dbReference type="CDD" id="cd14134">
    <property type="entry name" value="PKc_CLK"/>
    <property type="match status" value="1"/>
</dbReference>
<evidence type="ECO:0000256" key="2">
    <source>
        <dbReference type="ARBA" id="ARBA00022527"/>
    </source>
</evidence>
<evidence type="ECO:0000256" key="8">
    <source>
        <dbReference type="ARBA" id="ARBA00049003"/>
    </source>
</evidence>
<comment type="catalytic activity">
    <reaction evidence="8">
        <text>L-seryl-[protein] + ATP = O-phospho-L-seryl-[protein] + ADP + H(+)</text>
        <dbReference type="Rhea" id="RHEA:17989"/>
        <dbReference type="Rhea" id="RHEA-COMP:9863"/>
        <dbReference type="Rhea" id="RHEA-COMP:11604"/>
        <dbReference type="ChEBI" id="CHEBI:15378"/>
        <dbReference type="ChEBI" id="CHEBI:29999"/>
        <dbReference type="ChEBI" id="CHEBI:30616"/>
        <dbReference type="ChEBI" id="CHEBI:83421"/>
        <dbReference type="ChEBI" id="CHEBI:456216"/>
        <dbReference type="EC" id="2.7.12.1"/>
    </reaction>
</comment>
<evidence type="ECO:0000256" key="3">
    <source>
        <dbReference type="ARBA" id="ARBA00022679"/>
    </source>
</evidence>
<dbReference type="GO" id="GO:0005524">
    <property type="term" value="F:ATP binding"/>
    <property type="evidence" value="ECO:0007669"/>
    <property type="project" value="UniProtKB-KW"/>
</dbReference>
<dbReference type="InterPro" id="IPR051175">
    <property type="entry name" value="CLK_kinases"/>
</dbReference>
<keyword evidence="6" id="KW-0067">ATP-binding</keyword>
<dbReference type="PANTHER" id="PTHR45646">
    <property type="entry name" value="SERINE/THREONINE-PROTEIN KINASE DOA-RELATED"/>
    <property type="match status" value="1"/>
</dbReference>
<keyword evidence="13" id="KW-1185">Reference proteome</keyword>
<reference evidence="12" key="1">
    <citation type="submission" date="2023-03" db="EMBL/GenBank/DDBJ databases">
        <title>Chromosome-scale reference genome and RAD-based genetic map of yellow starthistle (Centaurea solstitialis) reveal putative structural variation and QTLs associated with invader traits.</title>
        <authorList>
            <person name="Reatini B."/>
            <person name="Cang F.A."/>
            <person name="Jiang Q."/>
            <person name="Mckibben M.T.W."/>
            <person name="Barker M.S."/>
            <person name="Rieseberg L.H."/>
            <person name="Dlugosch K.M."/>
        </authorList>
    </citation>
    <scope>NUCLEOTIDE SEQUENCE</scope>
    <source>
        <strain evidence="12">CAN-66</strain>
        <tissue evidence="12">Leaf</tissue>
    </source>
</reference>
<accession>A0AA38WF80</accession>
<feature type="domain" description="Protein kinase" evidence="11">
    <location>
        <begin position="95"/>
        <end position="440"/>
    </location>
</feature>
<evidence type="ECO:0000256" key="1">
    <source>
        <dbReference type="ARBA" id="ARBA00013203"/>
    </source>
</evidence>
<evidence type="ECO:0000256" key="4">
    <source>
        <dbReference type="ARBA" id="ARBA00022741"/>
    </source>
</evidence>
<organism evidence="12 13">
    <name type="scientific">Centaurea solstitialis</name>
    <name type="common">yellow star-thistle</name>
    <dbReference type="NCBI Taxonomy" id="347529"/>
    <lineage>
        <taxon>Eukaryota</taxon>
        <taxon>Viridiplantae</taxon>
        <taxon>Streptophyta</taxon>
        <taxon>Embryophyta</taxon>
        <taxon>Tracheophyta</taxon>
        <taxon>Spermatophyta</taxon>
        <taxon>Magnoliopsida</taxon>
        <taxon>eudicotyledons</taxon>
        <taxon>Gunneridae</taxon>
        <taxon>Pentapetalae</taxon>
        <taxon>asterids</taxon>
        <taxon>campanulids</taxon>
        <taxon>Asterales</taxon>
        <taxon>Asteraceae</taxon>
        <taxon>Carduoideae</taxon>
        <taxon>Cardueae</taxon>
        <taxon>Centaureinae</taxon>
        <taxon>Centaurea</taxon>
    </lineage>
</organism>
<dbReference type="Proteomes" id="UP001172457">
    <property type="component" value="Chromosome 3"/>
</dbReference>
<proteinExistence type="inferred from homology"/>
<keyword evidence="2" id="KW-0723">Serine/threonine-protein kinase</keyword>
<dbReference type="GO" id="GO:0005634">
    <property type="term" value="C:nucleus"/>
    <property type="evidence" value="ECO:0007669"/>
    <property type="project" value="TreeGrafter"/>
</dbReference>
<evidence type="ECO:0000256" key="10">
    <source>
        <dbReference type="ARBA" id="ARBA00051680"/>
    </source>
</evidence>
<dbReference type="Gene3D" id="1.10.510.10">
    <property type="entry name" value="Transferase(Phosphotransferase) domain 1"/>
    <property type="match status" value="1"/>
</dbReference>
<keyword evidence="3" id="KW-0808">Transferase</keyword>
<evidence type="ECO:0000256" key="9">
    <source>
        <dbReference type="ARBA" id="ARBA00049308"/>
    </source>
</evidence>
<evidence type="ECO:0000256" key="5">
    <source>
        <dbReference type="ARBA" id="ARBA00022777"/>
    </source>
</evidence>
<dbReference type="AlphaFoldDB" id="A0AA38WF80"/>
<dbReference type="PROSITE" id="PS00108">
    <property type="entry name" value="PROTEIN_KINASE_ST"/>
    <property type="match status" value="1"/>
</dbReference>
<name>A0AA38WF80_9ASTR</name>